<gene>
    <name evidence="2" type="ORF">OFUS_LOCUS24294</name>
</gene>
<dbReference type="Pfam" id="PF16131">
    <property type="entry name" value="Torus"/>
    <property type="match status" value="1"/>
</dbReference>
<dbReference type="PROSITE" id="PS50103">
    <property type="entry name" value="ZF_C3H1"/>
    <property type="match status" value="1"/>
</dbReference>
<dbReference type="Proteomes" id="UP000749559">
    <property type="component" value="Unassembled WGS sequence"/>
</dbReference>
<dbReference type="GO" id="GO:0046872">
    <property type="term" value="F:metal ion binding"/>
    <property type="evidence" value="ECO:0007669"/>
    <property type="project" value="InterPro"/>
</dbReference>
<dbReference type="AlphaFoldDB" id="A0A8J1YA92"/>
<keyword evidence="3" id="KW-1185">Reference proteome</keyword>
<name>A0A8J1YA92_OWEFU</name>
<comment type="caution">
    <text evidence="2">The sequence shown here is derived from an EMBL/GenBank/DDBJ whole genome shotgun (WGS) entry which is preliminary data.</text>
</comment>
<dbReference type="InterPro" id="IPR036855">
    <property type="entry name" value="Znf_CCCH_sf"/>
</dbReference>
<feature type="compositionally biased region" description="Basic and acidic residues" evidence="1">
    <location>
        <begin position="251"/>
        <end position="262"/>
    </location>
</feature>
<feature type="region of interest" description="Disordered" evidence="1">
    <location>
        <begin position="1"/>
        <end position="105"/>
    </location>
</feature>
<dbReference type="InterPro" id="IPR000571">
    <property type="entry name" value="Znf_CCCH"/>
</dbReference>
<dbReference type="InterPro" id="IPR032297">
    <property type="entry name" value="Torus"/>
</dbReference>
<dbReference type="SMART" id="SM00356">
    <property type="entry name" value="ZnF_C3H1"/>
    <property type="match status" value="1"/>
</dbReference>
<evidence type="ECO:0000313" key="2">
    <source>
        <dbReference type="EMBL" id="CAH1800403.1"/>
    </source>
</evidence>
<protein>
    <submittedName>
        <fullName evidence="2">Uncharacterized protein</fullName>
    </submittedName>
</protein>
<dbReference type="SUPFAM" id="SSF90229">
    <property type="entry name" value="CCCH zinc finger"/>
    <property type="match status" value="1"/>
</dbReference>
<accession>A0A8J1YA92</accession>
<organism evidence="2 3">
    <name type="scientific">Owenia fusiformis</name>
    <name type="common">Polychaete worm</name>
    <dbReference type="NCBI Taxonomy" id="6347"/>
    <lineage>
        <taxon>Eukaryota</taxon>
        <taxon>Metazoa</taxon>
        <taxon>Spiralia</taxon>
        <taxon>Lophotrochozoa</taxon>
        <taxon>Annelida</taxon>
        <taxon>Polychaeta</taxon>
        <taxon>Sedentaria</taxon>
        <taxon>Canalipalpata</taxon>
        <taxon>Sabellida</taxon>
        <taxon>Oweniida</taxon>
        <taxon>Oweniidae</taxon>
        <taxon>Owenia</taxon>
    </lineage>
</organism>
<dbReference type="OrthoDB" id="336321at2759"/>
<feature type="compositionally biased region" description="Basic and acidic residues" evidence="1">
    <location>
        <begin position="82"/>
        <end position="98"/>
    </location>
</feature>
<feature type="compositionally biased region" description="Polar residues" evidence="1">
    <location>
        <begin position="43"/>
        <end position="68"/>
    </location>
</feature>
<evidence type="ECO:0000313" key="3">
    <source>
        <dbReference type="Proteomes" id="UP000749559"/>
    </source>
</evidence>
<dbReference type="Gene3D" id="4.10.1000.10">
    <property type="entry name" value="Zinc finger, CCCH-type"/>
    <property type="match status" value="1"/>
</dbReference>
<evidence type="ECO:0000256" key="1">
    <source>
        <dbReference type="SAM" id="MobiDB-lite"/>
    </source>
</evidence>
<sequence>MASLVADYGTSSGEDSDVDGDVEEKFPATDITSKQNGVKDNDNVSPDDTTMQLCNTADPTTTAPSVNFLTADLSSDDSDNDEPNKKCQNEKSETKERLPNPLALSLPSPLLGDGIGSQAGVFKTKFQIAEEAKNSVLEQHVKMTVAETLKKKERKQICYKFRKGQCKFGKKCKYFHDVPNAGNSNDNSGNQEETSAKIVQHFGVSNFPQGEDLPVEVDDDSYMGQAKKKKRVGIAQQSLVPPKRAMKNLSKIREQERPWTMD</sequence>
<feature type="region of interest" description="Disordered" evidence="1">
    <location>
        <begin position="224"/>
        <end position="262"/>
    </location>
</feature>
<reference evidence="2" key="1">
    <citation type="submission" date="2022-03" db="EMBL/GenBank/DDBJ databases">
        <authorList>
            <person name="Martin C."/>
        </authorList>
    </citation>
    <scope>NUCLEOTIDE SEQUENCE</scope>
</reference>
<proteinExistence type="predicted"/>
<dbReference type="EMBL" id="CAIIXF020000012">
    <property type="protein sequence ID" value="CAH1800403.1"/>
    <property type="molecule type" value="Genomic_DNA"/>
</dbReference>